<dbReference type="InterPro" id="IPR016197">
    <property type="entry name" value="Chromo-like_dom_sf"/>
</dbReference>
<dbReference type="CDD" id="cd00024">
    <property type="entry name" value="CD_CSD"/>
    <property type="match status" value="1"/>
</dbReference>
<evidence type="ECO:0000256" key="1">
    <source>
        <dbReference type="SAM" id="MobiDB-lite"/>
    </source>
</evidence>
<proteinExistence type="predicted"/>
<feature type="domain" description="Chromo" evidence="2">
    <location>
        <begin position="212"/>
        <end position="256"/>
    </location>
</feature>
<reference evidence="3 4" key="1">
    <citation type="submission" date="2020-08" db="EMBL/GenBank/DDBJ databases">
        <authorList>
            <person name="Koutsovoulos G."/>
            <person name="Danchin GJ E."/>
        </authorList>
    </citation>
    <scope>NUCLEOTIDE SEQUENCE [LARGE SCALE GENOMIC DNA]</scope>
</reference>
<evidence type="ECO:0000259" key="2">
    <source>
        <dbReference type="PROSITE" id="PS50013"/>
    </source>
</evidence>
<gene>
    <name evidence="3" type="ORF">MENT_LOCUS28978</name>
</gene>
<feature type="compositionally biased region" description="Low complexity" evidence="1">
    <location>
        <begin position="110"/>
        <end position="119"/>
    </location>
</feature>
<feature type="region of interest" description="Disordered" evidence="1">
    <location>
        <begin position="101"/>
        <end position="121"/>
    </location>
</feature>
<dbReference type="EMBL" id="CAJEWN010000291">
    <property type="protein sequence ID" value="CAD2177118.1"/>
    <property type="molecule type" value="Genomic_DNA"/>
</dbReference>
<sequence>MDNNRSEIARELTDNNEITTKINTSDQLRLTFLADDSFGDNLDNISPFKPETLSTPLKSQMNCLQLFPRLWSSSKRQLTPNPKLTPVLQLSPNKINIQVSTPISKQNEGTSTSTSSSNSQLITRSIKQEEHTFEPKTPIPKKRAIQVVKQLLYEDRPAFYLVIFEQRFPTKVVTSQQWIQKGKARPYIVKLIGEFEQKLSEDKKLAEDLTEYEVEAILDRTLGTDIYLVRWVGWKEPTWEKRHYLLPKYESLLSQFDSVNDQQLPKGGEGIIINKNIRVVEAIKVISKLDRGNSGQPNSYLLEWPKNSTRVYTEGNEKIQSWEDKLSLGNKNAIERFERSLKRGFKKATESVQFEVECITNRHRSAKEIEYMVKWKGYDKHNWIHRNELLACCYNLIKKYEINRLKNDKKARDPFIV</sequence>
<dbReference type="AlphaFoldDB" id="A0A6V7VRR6"/>
<dbReference type="Proteomes" id="UP000580250">
    <property type="component" value="Unassembled WGS sequence"/>
</dbReference>
<name>A0A6V7VRR6_MELEN</name>
<dbReference type="SUPFAM" id="SSF54160">
    <property type="entry name" value="Chromo domain-like"/>
    <property type="match status" value="2"/>
</dbReference>
<dbReference type="InterPro" id="IPR000953">
    <property type="entry name" value="Chromo/chromo_shadow_dom"/>
</dbReference>
<dbReference type="PROSITE" id="PS50013">
    <property type="entry name" value="CHROMO_2"/>
    <property type="match status" value="2"/>
</dbReference>
<dbReference type="OrthoDB" id="5907791at2759"/>
<feature type="domain" description="Chromo" evidence="2">
    <location>
        <begin position="354"/>
        <end position="412"/>
    </location>
</feature>
<evidence type="ECO:0000313" key="4">
    <source>
        <dbReference type="Proteomes" id="UP000580250"/>
    </source>
</evidence>
<protein>
    <recommendedName>
        <fullName evidence="2">Chromo domain-containing protein</fullName>
    </recommendedName>
</protein>
<comment type="caution">
    <text evidence="3">The sequence shown here is derived from an EMBL/GenBank/DDBJ whole genome shotgun (WGS) entry which is preliminary data.</text>
</comment>
<dbReference type="Gene3D" id="2.40.50.40">
    <property type="match status" value="2"/>
</dbReference>
<dbReference type="SMART" id="SM00298">
    <property type="entry name" value="CHROMO"/>
    <property type="match status" value="2"/>
</dbReference>
<organism evidence="3 4">
    <name type="scientific">Meloidogyne enterolobii</name>
    <name type="common">Root-knot nematode worm</name>
    <name type="synonym">Meloidogyne mayaguensis</name>
    <dbReference type="NCBI Taxonomy" id="390850"/>
    <lineage>
        <taxon>Eukaryota</taxon>
        <taxon>Metazoa</taxon>
        <taxon>Ecdysozoa</taxon>
        <taxon>Nematoda</taxon>
        <taxon>Chromadorea</taxon>
        <taxon>Rhabditida</taxon>
        <taxon>Tylenchina</taxon>
        <taxon>Tylenchomorpha</taxon>
        <taxon>Tylenchoidea</taxon>
        <taxon>Meloidogynidae</taxon>
        <taxon>Meloidogyninae</taxon>
        <taxon>Meloidogyne</taxon>
    </lineage>
</organism>
<evidence type="ECO:0000313" key="3">
    <source>
        <dbReference type="EMBL" id="CAD2177118.1"/>
    </source>
</evidence>
<accession>A0A6V7VRR6</accession>